<evidence type="ECO:0000259" key="1">
    <source>
        <dbReference type="Pfam" id="PF12476"/>
    </source>
</evidence>
<sequence length="353" mass="39007">MIYELKIEGFKSFVKQRIEFGAVTLLCGLNNSGKSSVLQALRMYCRAANGDSPIISGLGDFNELRSKYVPPSSHIRIECLYSDGKKGVLDLTEKKYKKPSKFPLNIYISAERFGPRVSLPLDIGYKNHPDVGSEGQYVAGFIEALQDCVIPPVLRHPKAEGFTLNYQIRAWIAEFAPGAEFGFSVDKKTDSGTLQFNDFRPTNAGFGLSYSLPIIAAILGCASKKLDGPWDGPWDEHWESAREKDGLLLIIENPEAHLHPSAQTAIGKLIAKGAAAGVQMVIETQSEHVMDGVRLFAKEHEGFQNNVKFNYLTRGENGISVVDSPILSQSGRLSHWPKGFFDQAIKNKIELSK</sequence>
<dbReference type="Proteomes" id="UP001597287">
    <property type="component" value="Unassembled WGS sequence"/>
</dbReference>
<dbReference type="InterPro" id="IPR051396">
    <property type="entry name" value="Bact_Antivir_Def_Nuclease"/>
</dbReference>
<dbReference type="PANTHER" id="PTHR43581:SF2">
    <property type="entry name" value="EXCINUCLEASE ATPASE SUBUNIT"/>
    <property type="match status" value="1"/>
</dbReference>
<comment type="caution">
    <text evidence="4">The sequence shown here is derived from an EMBL/GenBank/DDBJ whole genome shotgun (WGS) entry which is preliminary data.</text>
</comment>
<dbReference type="Pfam" id="PF13304">
    <property type="entry name" value="AAA_21"/>
    <property type="match status" value="1"/>
</dbReference>
<dbReference type="InterPro" id="IPR014592">
    <property type="entry name" value="P-loop_UCP034888"/>
</dbReference>
<dbReference type="SUPFAM" id="SSF52540">
    <property type="entry name" value="P-loop containing nucleoside triphosphate hydrolases"/>
    <property type="match status" value="2"/>
</dbReference>
<evidence type="ECO:0000313" key="5">
    <source>
        <dbReference type="Proteomes" id="UP001597287"/>
    </source>
</evidence>
<evidence type="ECO:0000313" key="4">
    <source>
        <dbReference type="EMBL" id="MFD2317950.1"/>
    </source>
</evidence>
<name>A0ABW5EJ65_9BURK</name>
<protein>
    <submittedName>
        <fullName evidence="4">DUF3696 domain-containing protein</fullName>
    </submittedName>
</protein>
<feature type="domain" description="DUF3696" evidence="1">
    <location>
        <begin position="305"/>
        <end position="349"/>
    </location>
</feature>
<reference evidence="5" key="1">
    <citation type="journal article" date="2019" name="Int. J. Syst. Evol. Microbiol.">
        <title>The Global Catalogue of Microorganisms (GCM) 10K type strain sequencing project: providing services to taxonomists for standard genome sequencing and annotation.</title>
        <authorList>
            <consortium name="The Broad Institute Genomics Platform"/>
            <consortium name="The Broad Institute Genome Sequencing Center for Infectious Disease"/>
            <person name="Wu L."/>
            <person name="Ma J."/>
        </authorList>
    </citation>
    <scope>NUCLEOTIDE SEQUENCE [LARGE SCALE GENOMIC DNA]</scope>
    <source>
        <strain evidence="5">CCUG 62793</strain>
    </source>
</reference>
<dbReference type="RefSeq" id="WP_374621554.1">
    <property type="nucleotide sequence ID" value="NZ_JBHSIH010000001.1"/>
</dbReference>
<dbReference type="InterPro" id="IPR041685">
    <property type="entry name" value="AAA_GajA/Old/RecF-like"/>
</dbReference>
<dbReference type="EMBL" id="JBHUIG010000003">
    <property type="protein sequence ID" value="MFD2317950.1"/>
    <property type="molecule type" value="Genomic_DNA"/>
</dbReference>
<proteinExistence type="predicted"/>
<dbReference type="InterPro" id="IPR022532">
    <property type="entry name" value="DUF3696"/>
</dbReference>
<dbReference type="PANTHER" id="PTHR43581">
    <property type="entry name" value="ATP/GTP PHOSPHATASE"/>
    <property type="match status" value="1"/>
</dbReference>
<evidence type="ECO:0000259" key="3">
    <source>
        <dbReference type="Pfam" id="PF13304"/>
    </source>
</evidence>
<dbReference type="InterPro" id="IPR003959">
    <property type="entry name" value="ATPase_AAA_core"/>
</dbReference>
<dbReference type="PIRSF" id="PIRSF034888">
    <property type="entry name" value="P-loop_UCP034888"/>
    <property type="match status" value="1"/>
</dbReference>
<keyword evidence="5" id="KW-1185">Reference proteome</keyword>
<accession>A0ABW5EJ65</accession>
<dbReference type="Pfam" id="PF12476">
    <property type="entry name" value="DUF3696"/>
    <property type="match status" value="1"/>
</dbReference>
<dbReference type="Gene3D" id="3.40.50.300">
    <property type="entry name" value="P-loop containing nucleotide triphosphate hydrolases"/>
    <property type="match status" value="1"/>
</dbReference>
<feature type="domain" description="ATPase AAA-type core" evidence="3">
    <location>
        <begin position="198"/>
        <end position="291"/>
    </location>
</feature>
<dbReference type="InterPro" id="IPR027417">
    <property type="entry name" value="P-loop_NTPase"/>
</dbReference>
<gene>
    <name evidence="4" type="ORF">ACFSPV_04490</name>
</gene>
<feature type="domain" description="Endonuclease GajA/Old nuclease/RecF-like AAA" evidence="2">
    <location>
        <begin position="1"/>
        <end position="48"/>
    </location>
</feature>
<evidence type="ECO:0000259" key="2">
    <source>
        <dbReference type="Pfam" id="PF13175"/>
    </source>
</evidence>
<organism evidence="4 5">
    <name type="scientific">Delftia deserti</name>
    <dbReference type="NCBI Taxonomy" id="1651218"/>
    <lineage>
        <taxon>Bacteria</taxon>
        <taxon>Pseudomonadati</taxon>
        <taxon>Pseudomonadota</taxon>
        <taxon>Betaproteobacteria</taxon>
        <taxon>Burkholderiales</taxon>
        <taxon>Comamonadaceae</taxon>
        <taxon>Delftia</taxon>
    </lineage>
</organism>
<dbReference type="Pfam" id="PF13175">
    <property type="entry name" value="AAA_15"/>
    <property type="match status" value="1"/>
</dbReference>